<protein>
    <recommendedName>
        <fullName evidence="7">TauD/TfdA-like domain-containing protein</fullName>
    </recommendedName>
</protein>
<reference evidence="8 9" key="1">
    <citation type="submission" date="2024-02" db="EMBL/GenBank/DDBJ databases">
        <title>De novo assembly and annotation of 12 fungi associated with fruit tree decline syndrome in Ontario, Canada.</title>
        <authorList>
            <person name="Sulman M."/>
            <person name="Ellouze W."/>
            <person name="Ilyukhin E."/>
        </authorList>
    </citation>
    <scope>NUCLEOTIDE SEQUENCE [LARGE SCALE GENOMIC DNA]</scope>
    <source>
        <strain evidence="8 9">M42-189</strain>
    </source>
</reference>
<evidence type="ECO:0000313" key="9">
    <source>
        <dbReference type="Proteomes" id="UP001521785"/>
    </source>
</evidence>
<dbReference type="InterPro" id="IPR042098">
    <property type="entry name" value="TauD-like_sf"/>
</dbReference>
<keyword evidence="5" id="KW-0560">Oxidoreductase</keyword>
<accession>A0ABR3QH54</accession>
<evidence type="ECO:0000256" key="3">
    <source>
        <dbReference type="ARBA" id="ARBA00022723"/>
    </source>
</evidence>
<keyword evidence="3" id="KW-0479">Metal-binding</keyword>
<dbReference type="Proteomes" id="UP001521785">
    <property type="component" value="Unassembled WGS sequence"/>
</dbReference>
<dbReference type="EMBL" id="JAKJXO020000025">
    <property type="protein sequence ID" value="KAL1591490.1"/>
    <property type="molecule type" value="Genomic_DNA"/>
</dbReference>
<evidence type="ECO:0000313" key="8">
    <source>
        <dbReference type="EMBL" id="KAL1591490.1"/>
    </source>
</evidence>
<dbReference type="Gene3D" id="3.60.130.10">
    <property type="entry name" value="Clavaminate synthase-like"/>
    <property type="match status" value="1"/>
</dbReference>
<evidence type="ECO:0000256" key="4">
    <source>
        <dbReference type="ARBA" id="ARBA00022964"/>
    </source>
</evidence>
<comment type="caution">
    <text evidence="8">The sequence shown here is derived from an EMBL/GenBank/DDBJ whole genome shotgun (WGS) entry which is preliminary data.</text>
</comment>
<dbReference type="PANTHER" id="PTHR43779">
    <property type="entry name" value="DIOXYGENASE RV0097-RELATED"/>
    <property type="match status" value="1"/>
</dbReference>
<evidence type="ECO:0000256" key="5">
    <source>
        <dbReference type="ARBA" id="ARBA00023002"/>
    </source>
</evidence>
<comment type="similarity">
    <text evidence="2">Belongs to the TfdA dioxygenase family.</text>
</comment>
<feature type="domain" description="TauD/TfdA-like" evidence="7">
    <location>
        <begin position="10"/>
        <end position="374"/>
    </location>
</feature>
<evidence type="ECO:0000256" key="2">
    <source>
        <dbReference type="ARBA" id="ARBA00005896"/>
    </source>
</evidence>
<organism evidence="8 9">
    <name type="scientific">Paraconiothyrium brasiliense</name>
    <dbReference type="NCBI Taxonomy" id="300254"/>
    <lineage>
        <taxon>Eukaryota</taxon>
        <taxon>Fungi</taxon>
        <taxon>Dikarya</taxon>
        <taxon>Ascomycota</taxon>
        <taxon>Pezizomycotina</taxon>
        <taxon>Dothideomycetes</taxon>
        <taxon>Pleosporomycetidae</taxon>
        <taxon>Pleosporales</taxon>
        <taxon>Massarineae</taxon>
        <taxon>Didymosphaeriaceae</taxon>
        <taxon>Paraconiothyrium</taxon>
    </lineage>
</organism>
<dbReference type="Pfam" id="PF02668">
    <property type="entry name" value="TauD"/>
    <property type="match status" value="1"/>
</dbReference>
<keyword evidence="6" id="KW-0408">Iron</keyword>
<dbReference type="PANTHER" id="PTHR43779:SF2">
    <property type="entry name" value="ALPHA-KETOGLUTARATE-DEPENDENT XANTHINE DIOXYGENASE XAN1"/>
    <property type="match status" value="1"/>
</dbReference>
<keyword evidence="4" id="KW-0223">Dioxygenase</keyword>
<keyword evidence="9" id="KW-1185">Reference proteome</keyword>
<evidence type="ECO:0000256" key="6">
    <source>
        <dbReference type="ARBA" id="ARBA00023004"/>
    </source>
</evidence>
<dbReference type="SUPFAM" id="SSF51197">
    <property type="entry name" value="Clavaminate synthase-like"/>
    <property type="match status" value="1"/>
</dbReference>
<evidence type="ECO:0000259" key="7">
    <source>
        <dbReference type="Pfam" id="PF02668"/>
    </source>
</evidence>
<comment type="cofactor">
    <cofactor evidence="1">
        <name>Fe(2+)</name>
        <dbReference type="ChEBI" id="CHEBI:29033"/>
    </cofactor>
</comment>
<dbReference type="InterPro" id="IPR003819">
    <property type="entry name" value="TauD/TfdA-like"/>
</dbReference>
<gene>
    <name evidence="8" type="ORF">SLS60_011882</name>
</gene>
<sequence>MPHPVEPLQIRPLPPDLRKSTSLGAEVILPESMTLFDPKSLSDAEKQVLHKAFFDNGVLVIRNQIGIEPQVLYDIADLLDPDHLPYHSGGQKQVTDLKNILSQNNCSRIPRAPQVTVIGSGHVKDYEGIEELNLKHLAQSSFHEHPLSEQEVASGLTRPYRWHMDAALYENLPGIVTSLHAIEVPKVPAQKLQFPDGQTMDVAAGATLFFSGARNFEVLSPEEQEFALNTTVHYAPRAYEMIRNCKASSDGLTIENVGRETPISDLPAFSPEKVHSFPMVWKNPVNGEPHLQIAGCCVYSLTTIDPSTGNQTVITDLAEVRRICHGLQKKVYKPENVYAHAWQKGDLVMFHNRGVMHSISGQLAQYEERRLLWQCNMASSTPPEGYRK</sequence>
<proteinExistence type="inferred from homology"/>
<evidence type="ECO:0000256" key="1">
    <source>
        <dbReference type="ARBA" id="ARBA00001954"/>
    </source>
</evidence>
<dbReference type="InterPro" id="IPR051178">
    <property type="entry name" value="TfdA_dioxygenase"/>
</dbReference>
<name>A0ABR3QH54_9PLEO</name>